<protein>
    <recommendedName>
        <fullName evidence="3">F-box domain-containing protein</fullName>
    </recommendedName>
</protein>
<keyword evidence="2" id="KW-1185">Reference proteome</keyword>
<accession>A0AAW0GCS4</accession>
<comment type="caution">
    <text evidence="1">The sequence shown here is derived from an EMBL/GenBank/DDBJ whole genome shotgun (WGS) entry which is preliminary data.</text>
</comment>
<dbReference type="AlphaFoldDB" id="A0AAW0GCS4"/>
<proteinExistence type="predicted"/>
<reference evidence="1 2" key="1">
    <citation type="submission" date="2022-09" db="EMBL/GenBank/DDBJ databases">
        <authorList>
            <person name="Palmer J.M."/>
        </authorList>
    </citation>
    <scope>NUCLEOTIDE SEQUENCE [LARGE SCALE GENOMIC DNA]</scope>
    <source>
        <strain evidence="1 2">DSM 7382</strain>
    </source>
</reference>
<name>A0AAW0GCS4_9APHY</name>
<dbReference type="Proteomes" id="UP001385951">
    <property type="component" value="Unassembled WGS sequence"/>
</dbReference>
<organism evidence="1 2">
    <name type="scientific">Cerrena zonata</name>
    <dbReference type="NCBI Taxonomy" id="2478898"/>
    <lineage>
        <taxon>Eukaryota</taxon>
        <taxon>Fungi</taxon>
        <taxon>Dikarya</taxon>
        <taxon>Basidiomycota</taxon>
        <taxon>Agaricomycotina</taxon>
        <taxon>Agaricomycetes</taxon>
        <taxon>Polyporales</taxon>
        <taxon>Cerrenaceae</taxon>
        <taxon>Cerrena</taxon>
    </lineage>
</organism>
<gene>
    <name evidence="1" type="ORF">QCA50_007251</name>
</gene>
<evidence type="ECO:0000313" key="2">
    <source>
        <dbReference type="Proteomes" id="UP001385951"/>
    </source>
</evidence>
<evidence type="ECO:0008006" key="3">
    <source>
        <dbReference type="Google" id="ProtNLM"/>
    </source>
</evidence>
<sequence length="401" mass="46267">MPALPTEVWEYIIDLLVKHYTRPGRLYNDSINLRNDLLSCALVCHAWYPRAQMHLGVYILIKGSKLSTYGKLIQKVPILCTFAKKFEFRNQYTENPDDKVVDRTVGTVSHAVRVAHKLPHIHTLVVDDINLSIENPHLPRYVTALTSIKKLYFYTYTPTKIAQLARFIVGFRNISTLVLYVPIIVESNPLPLPTPCYRTKSSLKRLNLIMQPGGHLLVDWLVKGHFFTTFLQVLQVIFQYTISQSEVALTMQGVQSLLDNCGGHLKGWYFQAKIAVDDFQDIPQVSLATHSVLKYLQFKVSGLWFKYALQQLQTVTSKNITKIWFWYQLNETEKPALELWGELDDILDADHFASLTRVNVGCIYRGTDGVWYSIKDFNRAEEFPKLLPKLYKRGILTWSHK</sequence>
<dbReference type="EMBL" id="JASBNA010000008">
    <property type="protein sequence ID" value="KAK7689459.1"/>
    <property type="molecule type" value="Genomic_DNA"/>
</dbReference>
<evidence type="ECO:0000313" key="1">
    <source>
        <dbReference type="EMBL" id="KAK7689459.1"/>
    </source>
</evidence>